<name>A0A1V5ZJ36_9BACT</name>
<proteinExistence type="predicted"/>
<sequence length="67" mass="8138">MAYKTLRHVSNDARNFKIMSCSKKSFLELDISKIVHSEKKVVLISRFPYYFQNRFPHKVYNFYIPYV</sequence>
<dbReference type="Proteomes" id="UP000485621">
    <property type="component" value="Unassembled WGS sequence"/>
</dbReference>
<organism evidence="1">
    <name type="scientific">candidate division CPR1 bacterium ADurb.Bin160</name>
    <dbReference type="NCBI Taxonomy" id="1852826"/>
    <lineage>
        <taxon>Bacteria</taxon>
        <taxon>candidate division CPR1</taxon>
    </lineage>
</organism>
<dbReference type="EMBL" id="MWDB01000063">
    <property type="protein sequence ID" value="OQB39974.1"/>
    <property type="molecule type" value="Genomic_DNA"/>
</dbReference>
<evidence type="ECO:0000313" key="1">
    <source>
        <dbReference type="EMBL" id="OQB39974.1"/>
    </source>
</evidence>
<accession>A0A1V5ZJ36</accession>
<reference evidence="1" key="1">
    <citation type="submission" date="2017-02" db="EMBL/GenBank/DDBJ databases">
        <title>Delving into the versatile metabolic prowess of the omnipresent phylum Bacteroidetes.</title>
        <authorList>
            <person name="Nobu M.K."/>
            <person name="Mei R."/>
            <person name="Narihiro T."/>
            <person name="Kuroda K."/>
            <person name="Liu W.-T."/>
        </authorList>
    </citation>
    <scope>NUCLEOTIDE SEQUENCE</scope>
    <source>
        <strain evidence="1">ADurb.Bin160</strain>
    </source>
</reference>
<dbReference type="AlphaFoldDB" id="A0A1V5ZJ36"/>
<gene>
    <name evidence="1" type="ORF">BWY04_01477</name>
</gene>
<protein>
    <submittedName>
        <fullName evidence="1">Uncharacterized protein</fullName>
    </submittedName>
</protein>
<comment type="caution">
    <text evidence="1">The sequence shown here is derived from an EMBL/GenBank/DDBJ whole genome shotgun (WGS) entry which is preliminary data.</text>
</comment>